<dbReference type="InterPro" id="IPR003607">
    <property type="entry name" value="HD/PDEase_dom"/>
</dbReference>
<dbReference type="EMBL" id="VYQF01000001">
    <property type="protein sequence ID" value="KAA9040652.1"/>
    <property type="molecule type" value="Genomic_DNA"/>
</dbReference>
<evidence type="ECO:0000313" key="11">
    <source>
        <dbReference type="EMBL" id="KAA9040652.1"/>
    </source>
</evidence>
<evidence type="ECO:0000256" key="1">
    <source>
        <dbReference type="ARBA" id="ARBA00004236"/>
    </source>
</evidence>
<feature type="transmembrane region" description="Helical" evidence="8">
    <location>
        <begin position="369"/>
        <end position="391"/>
    </location>
</feature>
<keyword evidence="3 8" id="KW-0812">Transmembrane</keyword>
<dbReference type="RefSeq" id="WP_150412712.1">
    <property type="nucleotide sequence ID" value="NZ_VYQF01000001.1"/>
</dbReference>
<evidence type="ECO:0000256" key="2">
    <source>
        <dbReference type="ARBA" id="ARBA00022475"/>
    </source>
</evidence>
<sequence>MDNKLYKKIEEYVTGLFEQKQIPALVFHNLSHTQTVVKRAQEIAGHYKVSENDMLILFASAWFHDTGHLFTEPAKHEEKSVEIMEKFMKDYVEEEETINAIEDCIMATKAPRNPKNLLGEIICDADTYHLGTKDFKKSNKEVFEEFKLRLGEKDQVQFNEGTIKMLEHHHFYTSYCKDLLDKRKMKNLKKLKKKTLELEAEPQPKVGTLAGLEKDKSGLMSKGIQTMLRLTSENHLKLSDMADHKANILISVNSIIISVILSVLLRKLQDETYLVIPTIIFLLVAVSTIVISILATRPKMTGGEFTLEDIKQKKTNLLFFGNFYKASYDEYNAAMREMMLDTDYLYGSLIKDIYYLGVVLGRKYKLIRLAYNIFMIGIIVSVFAFAIAAFFNDAGSSGTLVNGAGSPL</sequence>
<dbReference type="Pfam" id="PF18967">
    <property type="entry name" value="PycTM"/>
    <property type="match status" value="1"/>
</dbReference>
<dbReference type="GO" id="GO:0051607">
    <property type="term" value="P:defense response to virus"/>
    <property type="evidence" value="ECO:0007669"/>
    <property type="project" value="UniProtKB-KW"/>
</dbReference>
<keyword evidence="4" id="KW-0547">Nucleotide-binding</keyword>
<dbReference type="Proteomes" id="UP000326903">
    <property type="component" value="Unassembled WGS sequence"/>
</dbReference>
<feature type="transmembrane region" description="Helical" evidence="8">
    <location>
        <begin position="272"/>
        <end position="295"/>
    </location>
</feature>
<evidence type="ECO:0000259" key="9">
    <source>
        <dbReference type="Pfam" id="PF01966"/>
    </source>
</evidence>
<evidence type="ECO:0000313" key="12">
    <source>
        <dbReference type="Proteomes" id="UP000326903"/>
    </source>
</evidence>
<dbReference type="Pfam" id="PF01966">
    <property type="entry name" value="HD"/>
    <property type="match status" value="1"/>
</dbReference>
<dbReference type="SUPFAM" id="SSF109604">
    <property type="entry name" value="HD-domain/PDEase-like"/>
    <property type="match status" value="1"/>
</dbReference>
<dbReference type="AlphaFoldDB" id="A0A5J5IMC6"/>
<evidence type="ECO:0000259" key="10">
    <source>
        <dbReference type="Pfam" id="PF18967"/>
    </source>
</evidence>
<keyword evidence="6" id="KW-0051">Antiviral defense</keyword>
<protein>
    <submittedName>
        <fullName evidence="11">HD domain-containing protein</fullName>
    </submittedName>
</protein>
<feature type="domain" description="Pycsar effector protein" evidence="10">
    <location>
        <begin position="227"/>
        <end position="387"/>
    </location>
</feature>
<dbReference type="GO" id="GO:0005886">
    <property type="term" value="C:plasma membrane"/>
    <property type="evidence" value="ECO:0007669"/>
    <property type="project" value="UniProtKB-SubCell"/>
</dbReference>
<keyword evidence="2" id="KW-1003">Cell membrane</keyword>
<evidence type="ECO:0000256" key="4">
    <source>
        <dbReference type="ARBA" id="ARBA00022741"/>
    </source>
</evidence>
<evidence type="ECO:0000256" key="8">
    <source>
        <dbReference type="SAM" id="Phobius"/>
    </source>
</evidence>
<keyword evidence="12" id="KW-1185">Reference proteome</keyword>
<keyword evidence="7 8" id="KW-0472">Membrane</keyword>
<name>A0A5J5IMC6_9BACT</name>
<keyword evidence="5 8" id="KW-1133">Transmembrane helix</keyword>
<gene>
    <name evidence="11" type="ORF">FW778_01020</name>
</gene>
<comment type="subcellular location">
    <subcellularLocation>
        <location evidence="1">Cell membrane</location>
    </subcellularLocation>
</comment>
<dbReference type="InterPro" id="IPR043760">
    <property type="entry name" value="PycTM_dom"/>
</dbReference>
<comment type="caution">
    <text evidence="11">The sequence shown here is derived from an EMBL/GenBank/DDBJ whole genome shotgun (WGS) entry which is preliminary data.</text>
</comment>
<proteinExistence type="predicted"/>
<dbReference type="CDD" id="cd00077">
    <property type="entry name" value="HDc"/>
    <property type="match status" value="1"/>
</dbReference>
<evidence type="ECO:0000256" key="5">
    <source>
        <dbReference type="ARBA" id="ARBA00022989"/>
    </source>
</evidence>
<accession>A0A5J5IMC6</accession>
<dbReference type="InterPro" id="IPR006674">
    <property type="entry name" value="HD_domain"/>
</dbReference>
<evidence type="ECO:0000256" key="6">
    <source>
        <dbReference type="ARBA" id="ARBA00023118"/>
    </source>
</evidence>
<organism evidence="11 12">
    <name type="scientific">Ginsengibacter hankyongi</name>
    <dbReference type="NCBI Taxonomy" id="2607284"/>
    <lineage>
        <taxon>Bacteria</taxon>
        <taxon>Pseudomonadati</taxon>
        <taxon>Bacteroidota</taxon>
        <taxon>Chitinophagia</taxon>
        <taxon>Chitinophagales</taxon>
        <taxon>Chitinophagaceae</taxon>
        <taxon>Ginsengibacter</taxon>
    </lineage>
</organism>
<dbReference type="GO" id="GO:0000166">
    <property type="term" value="F:nucleotide binding"/>
    <property type="evidence" value="ECO:0007669"/>
    <property type="project" value="UniProtKB-KW"/>
</dbReference>
<reference evidence="11 12" key="1">
    <citation type="submission" date="2019-09" db="EMBL/GenBank/DDBJ databases">
        <title>Draft genome sequence of Ginsengibacter sp. BR5-29.</title>
        <authorList>
            <person name="Im W.-T."/>
        </authorList>
    </citation>
    <scope>NUCLEOTIDE SEQUENCE [LARGE SCALE GENOMIC DNA]</scope>
    <source>
        <strain evidence="11 12">BR5-29</strain>
    </source>
</reference>
<feature type="domain" description="HD" evidence="9">
    <location>
        <begin position="30"/>
        <end position="129"/>
    </location>
</feature>
<feature type="transmembrane region" description="Helical" evidence="8">
    <location>
        <begin position="246"/>
        <end position="266"/>
    </location>
</feature>
<evidence type="ECO:0000256" key="7">
    <source>
        <dbReference type="ARBA" id="ARBA00023136"/>
    </source>
</evidence>
<evidence type="ECO:0000256" key="3">
    <source>
        <dbReference type="ARBA" id="ARBA00022692"/>
    </source>
</evidence>
<dbReference type="Gene3D" id="1.10.3210.10">
    <property type="entry name" value="Hypothetical protein af1432"/>
    <property type="match status" value="1"/>
</dbReference>